<dbReference type="Proteomes" id="UP000243686">
    <property type="component" value="Unassembled WGS sequence"/>
</dbReference>
<reference evidence="1 2" key="1">
    <citation type="submission" date="2015-03" db="EMBL/GenBank/DDBJ databases">
        <title>Draft genome of the nematode, Opisthorchis viverrini.</title>
        <authorList>
            <person name="Mitreva M."/>
        </authorList>
    </citation>
    <scope>NUCLEOTIDE SEQUENCE [LARGE SCALE GENOMIC DNA]</scope>
    <source>
        <strain evidence="1">Khon Kaen</strain>
    </source>
</reference>
<dbReference type="AlphaFoldDB" id="A0A1S8X2A8"/>
<organism evidence="1 2">
    <name type="scientific">Opisthorchis viverrini</name>
    <name type="common">Southeast Asian liver fluke</name>
    <dbReference type="NCBI Taxonomy" id="6198"/>
    <lineage>
        <taxon>Eukaryota</taxon>
        <taxon>Metazoa</taxon>
        <taxon>Spiralia</taxon>
        <taxon>Lophotrochozoa</taxon>
        <taxon>Platyhelminthes</taxon>
        <taxon>Trematoda</taxon>
        <taxon>Digenea</taxon>
        <taxon>Opisthorchiida</taxon>
        <taxon>Opisthorchiata</taxon>
        <taxon>Opisthorchiidae</taxon>
        <taxon>Opisthorchis</taxon>
    </lineage>
</organism>
<feature type="non-terminal residue" evidence="1">
    <location>
        <position position="442"/>
    </location>
</feature>
<keyword evidence="2" id="KW-1185">Reference proteome</keyword>
<evidence type="ECO:0000313" key="2">
    <source>
        <dbReference type="Proteomes" id="UP000243686"/>
    </source>
</evidence>
<sequence length="442" mass="50005">MEAKQAGNVPDQETCIKAKRRVVNPPYGNSGVDKQVAALQSGETVVYEVIGYSMNKQVLRKIRDLTIHLKPDKNEVRPKNKLCATLPLFYRTSVPFSEPDVTMYGLQLNGCQLPHNISQDVCKDVVSTIILPRHFSCVCSIAAKCILVIEVQSPMEDFDEPYGEPHYEELGDNAISAVAAVTRFKKVDYAPAYAEKERRTITVELKCVESANLVNVKDLATIIMILIKNTLRYPLKHHEKDEMCFAFAVDALRCKLKNSIAHAHMGRHINNTSVLVHKSSQQPYIAVRLQVTIHLSNGNTSGLLRGKRTIKPITVEEQNANYFNMMMCPGLVIGFQRITGYLCHLNEQYNLGKKLLNSAFRNSVDRKLLSNVKDVVSTRKDPLSKAKFLVQHDNTEGYSRASIVLRFQERLNSSARFHALKFLLRLMDIEQDLNKFVEKTVQ</sequence>
<proteinExistence type="predicted"/>
<name>A0A1S8X2A8_OPIVI</name>
<dbReference type="EMBL" id="KV892456">
    <property type="protein sequence ID" value="OON20761.1"/>
    <property type="molecule type" value="Genomic_DNA"/>
</dbReference>
<evidence type="ECO:0000313" key="1">
    <source>
        <dbReference type="EMBL" id="OON20761.1"/>
    </source>
</evidence>
<accession>A0A1S8X2A8</accession>
<protein>
    <submittedName>
        <fullName evidence="1">Uncharacterized protein</fullName>
    </submittedName>
</protein>
<gene>
    <name evidence="1" type="ORF">X801_03353</name>
</gene>